<sequence length="348" mass="38801">MAGNILNVASFRLLLDGSELPTDLFLAVNGVTVEDELNLPAMFTIRFNTVDFLKGDWRGIDLKTFKVGDIVKISMGIDSSFEMMIGEVTSLDFTFGDSCFMEIRGYDRLHRLRFGTMRRSFKDMKDSDIASSIASETSLTPKVDDTGTIHPYIFQNNQSNYEFLLERAKRIGYEMLVDDKTLIFRKSQEDKSPELTLEYGVDLESFSAQIKTLTEGSKVEVRGWNVKDKEEISSSASKGSETTKMGKESGYEISEKAFSASSVSVVDDMIIDSKDAENIAKAKYNQMLGEFLTGEGSCIGNPEIRAGKTIEIKGIGERLSGVYYVESTVHSISRGVYTTNFKVRRTGV</sequence>
<dbReference type="OrthoDB" id="182537at2157"/>
<dbReference type="Proteomes" id="UP000027153">
    <property type="component" value="Unassembled WGS sequence"/>
</dbReference>
<dbReference type="EMBL" id="JMIY01000007">
    <property type="protein sequence ID" value="KCZ70550.1"/>
    <property type="molecule type" value="Genomic_DNA"/>
</dbReference>
<comment type="caution">
    <text evidence="1">The sequence shown here is derived from an EMBL/GenBank/DDBJ whole genome shotgun (WGS) entry which is preliminary data.</text>
</comment>
<accession>A0A062V571</accession>
<keyword evidence="2" id="KW-1185">Reference proteome</keyword>
<name>A0A062V571_9EURY</name>
<proteinExistence type="predicted"/>
<gene>
    <name evidence="1" type="ORF">ANME2D_02570</name>
</gene>
<dbReference type="SUPFAM" id="SSF69279">
    <property type="entry name" value="Phage tail proteins"/>
    <property type="match status" value="1"/>
</dbReference>
<dbReference type="AlphaFoldDB" id="A0A062V571"/>
<reference evidence="1 2" key="1">
    <citation type="journal article" date="2013" name="Nature">
        <title>Anaerobic oxidation of methane coupled to nitrate reduction in a novel archaeal lineage.</title>
        <authorList>
            <person name="Haroon M.F."/>
            <person name="Hu S."/>
            <person name="Shi Y."/>
            <person name="Imelfort M."/>
            <person name="Keller J."/>
            <person name="Hugenholtz P."/>
            <person name="Yuan Z."/>
            <person name="Tyson G.W."/>
        </authorList>
    </citation>
    <scope>NUCLEOTIDE SEQUENCE [LARGE SCALE GENOMIC DNA]</scope>
    <source>
        <strain evidence="1 2">ANME-2d</strain>
    </source>
</reference>
<evidence type="ECO:0000313" key="2">
    <source>
        <dbReference type="Proteomes" id="UP000027153"/>
    </source>
</evidence>
<dbReference type="PATRIC" id="fig|1392998.3.peg.2872"/>
<dbReference type="Pfam" id="PF05954">
    <property type="entry name" value="Phage_GPD"/>
    <property type="match status" value="1"/>
</dbReference>
<protein>
    <submittedName>
        <fullName evidence="1">Phage protein D</fullName>
    </submittedName>
</protein>
<dbReference type="RefSeq" id="WP_048092227.1">
    <property type="nucleotide sequence ID" value="NZ_JMIY01000007.1"/>
</dbReference>
<organism evidence="1 2">
    <name type="scientific">Candidatus Methanoperedens nitratireducens</name>
    <dbReference type="NCBI Taxonomy" id="1392998"/>
    <lineage>
        <taxon>Archaea</taxon>
        <taxon>Methanobacteriati</taxon>
        <taxon>Methanobacteriota</taxon>
        <taxon>Stenosarchaea group</taxon>
        <taxon>Methanomicrobia</taxon>
        <taxon>Methanosarcinales</taxon>
        <taxon>ANME-2 cluster</taxon>
        <taxon>Candidatus Methanoperedentaceae</taxon>
        <taxon>Candidatus Methanoperedens</taxon>
    </lineage>
</organism>
<evidence type="ECO:0000313" key="1">
    <source>
        <dbReference type="EMBL" id="KCZ70550.1"/>
    </source>
</evidence>